<evidence type="ECO:0000256" key="1">
    <source>
        <dbReference type="ARBA" id="ARBA00022603"/>
    </source>
</evidence>
<dbReference type="SUPFAM" id="SSF55315">
    <property type="entry name" value="L30e-like"/>
    <property type="match status" value="1"/>
</dbReference>
<dbReference type="Pfam" id="PF22435">
    <property type="entry name" value="MRM3-like_sub_bind"/>
    <property type="match status" value="1"/>
</dbReference>
<dbReference type="KEGG" id="nbe:Back2_02050"/>
<feature type="domain" description="tRNA/rRNA methyltransferase SpoU type" evidence="3">
    <location>
        <begin position="125"/>
        <end position="267"/>
    </location>
</feature>
<sequence>MAEIIEISSPEDPRLSDFRDLRDVALRKSIDASEGLFLAEGAKVVRRAASKGYQARSFLMAPRWVEELSDVLAAHEAPVYVMSEAMVEKITGYHVHRGALASFARPELAPAPEIVAGVRGEHRRIVVLEDLVDDGNIGLVFRNAAALGINAILLTDRAADPLYRRSIKTSMGNVFNVPWTRVRGLEDALAVLRGDGYVPVALTLTDDSITLDELVAKDLPRLAFVFGTEGAGVHPKTEQQVDHCVRIPMEAGVDSLNVAAAAAVTFYATRPR</sequence>
<feature type="domain" description="MRM3-like substrate binding" evidence="4">
    <location>
        <begin position="33"/>
        <end position="92"/>
    </location>
</feature>
<dbReference type="CDD" id="cd18095">
    <property type="entry name" value="SpoU-like_rRNA-MTase"/>
    <property type="match status" value="1"/>
</dbReference>
<dbReference type="Proteomes" id="UP000271573">
    <property type="component" value="Chromosome"/>
</dbReference>
<gene>
    <name evidence="5" type="ORF">Back2_02050</name>
</gene>
<protein>
    <submittedName>
        <fullName evidence="5">rRNA methyltransferase</fullName>
    </submittedName>
</protein>
<dbReference type="InterPro" id="IPR053888">
    <property type="entry name" value="MRM3-like_sub_bind"/>
</dbReference>
<name>A0A3G9IXB4_9ACTN</name>
<dbReference type="EMBL" id="AP019307">
    <property type="protein sequence ID" value="BBH15918.1"/>
    <property type="molecule type" value="Genomic_DNA"/>
</dbReference>
<reference evidence="5 6" key="1">
    <citation type="submission" date="2018-11" db="EMBL/GenBank/DDBJ databases">
        <title>Complete genome sequence of Nocardioides baekrokdamisoli strain KCTC 39748.</title>
        <authorList>
            <person name="Kang S.W."/>
            <person name="Lee K.C."/>
            <person name="Kim K.K."/>
            <person name="Kim J.S."/>
            <person name="Kim D.S."/>
            <person name="Ko S.H."/>
            <person name="Yang S.H."/>
            <person name="Shin Y.K."/>
            <person name="Lee J.S."/>
        </authorList>
    </citation>
    <scope>NUCLEOTIDE SEQUENCE [LARGE SCALE GENOMIC DNA]</scope>
    <source>
        <strain evidence="5 6">KCTC 39748</strain>
    </source>
</reference>
<evidence type="ECO:0000313" key="6">
    <source>
        <dbReference type="Proteomes" id="UP000271573"/>
    </source>
</evidence>
<dbReference type="InterPro" id="IPR001537">
    <property type="entry name" value="SpoU_MeTrfase"/>
</dbReference>
<evidence type="ECO:0000313" key="5">
    <source>
        <dbReference type="EMBL" id="BBH15918.1"/>
    </source>
</evidence>
<keyword evidence="6" id="KW-1185">Reference proteome</keyword>
<dbReference type="Gene3D" id="3.30.1330.30">
    <property type="match status" value="1"/>
</dbReference>
<dbReference type="Gene3D" id="3.40.1280.10">
    <property type="match status" value="1"/>
</dbReference>
<dbReference type="InterPro" id="IPR029028">
    <property type="entry name" value="Alpha/beta_knot_MTases"/>
</dbReference>
<dbReference type="GO" id="GO:0006396">
    <property type="term" value="P:RNA processing"/>
    <property type="evidence" value="ECO:0007669"/>
    <property type="project" value="InterPro"/>
</dbReference>
<dbReference type="GO" id="GO:0003723">
    <property type="term" value="F:RNA binding"/>
    <property type="evidence" value="ECO:0007669"/>
    <property type="project" value="InterPro"/>
</dbReference>
<dbReference type="PANTHER" id="PTHR43191:SF12">
    <property type="entry name" value="RRNA METHYLASE"/>
    <property type="match status" value="1"/>
</dbReference>
<keyword evidence="2 5" id="KW-0808">Transferase</keyword>
<organism evidence="5 6">
    <name type="scientific">Nocardioides baekrokdamisoli</name>
    <dbReference type="NCBI Taxonomy" id="1804624"/>
    <lineage>
        <taxon>Bacteria</taxon>
        <taxon>Bacillati</taxon>
        <taxon>Actinomycetota</taxon>
        <taxon>Actinomycetes</taxon>
        <taxon>Propionibacteriales</taxon>
        <taxon>Nocardioidaceae</taxon>
        <taxon>Nocardioides</taxon>
    </lineage>
</organism>
<dbReference type="GO" id="GO:0032259">
    <property type="term" value="P:methylation"/>
    <property type="evidence" value="ECO:0007669"/>
    <property type="project" value="UniProtKB-KW"/>
</dbReference>
<keyword evidence="1 5" id="KW-0489">Methyltransferase</keyword>
<accession>A0A3G9IXB4</accession>
<dbReference type="AlphaFoldDB" id="A0A3G9IXB4"/>
<evidence type="ECO:0000259" key="4">
    <source>
        <dbReference type="Pfam" id="PF22435"/>
    </source>
</evidence>
<dbReference type="SUPFAM" id="SSF75217">
    <property type="entry name" value="alpha/beta knot"/>
    <property type="match status" value="1"/>
</dbReference>
<evidence type="ECO:0000256" key="2">
    <source>
        <dbReference type="ARBA" id="ARBA00022679"/>
    </source>
</evidence>
<dbReference type="Pfam" id="PF00588">
    <property type="entry name" value="SpoU_methylase"/>
    <property type="match status" value="1"/>
</dbReference>
<dbReference type="InterPro" id="IPR029064">
    <property type="entry name" value="Ribosomal_eL30-like_sf"/>
</dbReference>
<dbReference type="OrthoDB" id="3190829at2"/>
<dbReference type="InterPro" id="IPR051259">
    <property type="entry name" value="rRNA_Methyltransferase"/>
</dbReference>
<dbReference type="PANTHER" id="PTHR43191">
    <property type="entry name" value="RRNA METHYLTRANSFERASE 3"/>
    <property type="match status" value="1"/>
</dbReference>
<dbReference type="RefSeq" id="WP_125565943.1">
    <property type="nucleotide sequence ID" value="NZ_AP019307.1"/>
</dbReference>
<evidence type="ECO:0000259" key="3">
    <source>
        <dbReference type="Pfam" id="PF00588"/>
    </source>
</evidence>
<dbReference type="GO" id="GO:0008173">
    <property type="term" value="F:RNA methyltransferase activity"/>
    <property type="evidence" value="ECO:0007669"/>
    <property type="project" value="InterPro"/>
</dbReference>
<proteinExistence type="predicted"/>
<dbReference type="InterPro" id="IPR029026">
    <property type="entry name" value="tRNA_m1G_MTases_N"/>
</dbReference>